<evidence type="ECO:0000313" key="4">
    <source>
        <dbReference type="Proteomes" id="UP000623419"/>
    </source>
</evidence>
<reference evidence="4" key="1">
    <citation type="journal article" date="2019" name="Int. J. Syst. Evol. Microbiol.">
        <title>The Global Catalogue of Microorganisms (GCM) 10K type strain sequencing project: providing services to taxonomists for standard genome sequencing and annotation.</title>
        <authorList>
            <consortium name="The Broad Institute Genomics Platform"/>
            <consortium name="The Broad Institute Genome Sequencing Center for Infectious Disease"/>
            <person name="Wu L."/>
            <person name="Ma J."/>
        </authorList>
    </citation>
    <scope>NUCLEOTIDE SEQUENCE [LARGE SCALE GENOMIC DNA]</scope>
    <source>
        <strain evidence="4">CGMCC 1.15905</strain>
    </source>
</reference>
<comment type="caution">
    <text evidence="3">The sequence shown here is derived from an EMBL/GenBank/DDBJ whole genome shotgun (WGS) entry which is preliminary data.</text>
</comment>
<dbReference type="EMBL" id="BMKC01000001">
    <property type="protein sequence ID" value="GGA66642.1"/>
    <property type="molecule type" value="Genomic_DNA"/>
</dbReference>
<dbReference type="RefSeq" id="WP_308423877.1">
    <property type="nucleotide sequence ID" value="NZ_BMKC01000001.1"/>
</dbReference>
<keyword evidence="2" id="KW-0732">Signal</keyword>
<dbReference type="Proteomes" id="UP000623419">
    <property type="component" value="Unassembled WGS sequence"/>
</dbReference>
<evidence type="ECO:0000256" key="1">
    <source>
        <dbReference type="SAM" id="MobiDB-lite"/>
    </source>
</evidence>
<keyword evidence="4" id="KW-1185">Reference proteome</keyword>
<feature type="region of interest" description="Disordered" evidence="1">
    <location>
        <begin position="24"/>
        <end position="64"/>
    </location>
</feature>
<name>A0ABQ1HA97_9GAMM</name>
<dbReference type="PROSITE" id="PS51257">
    <property type="entry name" value="PROKAR_LIPOPROTEIN"/>
    <property type="match status" value="1"/>
</dbReference>
<gene>
    <name evidence="3" type="ORF">GCM10011521_00960</name>
</gene>
<accession>A0ABQ1HA97</accession>
<organism evidence="3 4">
    <name type="scientific">Arenimonas soli</name>
    <dbReference type="NCBI Taxonomy" id="2269504"/>
    <lineage>
        <taxon>Bacteria</taxon>
        <taxon>Pseudomonadati</taxon>
        <taxon>Pseudomonadota</taxon>
        <taxon>Gammaproteobacteria</taxon>
        <taxon>Lysobacterales</taxon>
        <taxon>Lysobacteraceae</taxon>
        <taxon>Arenimonas</taxon>
    </lineage>
</organism>
<evidence type="ECO:0000313" key="3">
    <source>
        <dbReference type="EMBL" id="GGA66642.1"/>
    </source>
</evidence>
<proteinExistence type="predicted"/>
<feature type="chain" id="PRO_5047123757" description="Lectin" evidence="2">
    <location>
        <begin position="18"/>
        <end position="220"/>
    </location>
</feature>
<evidence type="ECO:0008006" key="5">
    <source>
        <dbReference type="Google" id="ProtNLM"/>
    </source>
</evidence>
<sequence length="220" mass="22819">MRRLPHCAVLAACLALAGCGGGKEDPATATPSGPEANQAAVTAAAPDAPAAGSAPAPGPAAPLGDYDREQVNFTGFGAARFGADEAAVRQAWRDRLVPESLAGSTLCYYIEQDPRPAGGGIAFMFEGAQFVRYDVFGTPAGVSAAPGGFTVGARADDILEAFGSRVEVQPHKYIEGGRYLVLSPEFGEPGRVVFEVDQDGLVTQWRVGVPPQVFYVEGCS</sequence>
<feature type="signal peptide" evidence="2">
    <location>
        <begin position="1"/>
        <end position="17"/>
    </location>
</feature>
<feature type="compositionally biased region" description="Low complexity" evidence="1">
    <location>
        <begin position="34"/>
        <end position="55"/>
    </location>
</feature>
<protein>
    <recommendedName>
        <fullName evidence="5">Lectin</fullName>
    </recommendedName>
</protein>
<evidence type="ECO:0000256" key="2">
    <source>
        <dbReference type="SAM" id="SignalP"/>
    </source>
</evidence>